<protein>
    <submittedName>
        <fullName evidence="1">Uncharacterized protein</fullName>
    </submittedName>
</protein>
<evidence type="ECO:0000313" key="1">
    <source>
        <dbReference type="EMBL" id="JAN94830.1"/>
    </source>
</evidence>
<dbReference type="AlphaFoldDB" id="A0A0P6JRP3"/>
<sequence length="74" mass="8817">MVFPHFRIRITFGRYDDILCPRMSRNITLRKYSGSTGTRTQTLCFVAADVTNRLRKVHKTKKKLFITNRRIKRS</sequence>
<reference evidence="1" key="1">
    <citation type="journal article" date="2016" name="PLoS ONE">
        <title>A Deep Insight into the Sialome of Male and Female Aedes aegypti Mosquitoes.</title>
        <authorList>
            <person name="Ribeiro J.M."/>
            <person name="Martin-Martin I."/>
            <person name="Arca B."/>
            <person name="Calvo E."/>
        </authorList>
    </citation>
    <scope>NUCLEOTIDE SEQUENCE</scope>
    <source>
        <strain evidence="1">Liverpool</strain>
        <tissue evidence="1">Salivary glands</tissue>
    </source>
</reference>
<name>A0A0P6JRP3_AEDAE</name>
<organism evidence="1">
    <name type="scientific">Aedes aegypti</name>
    <name type="common">Yellowfever mosquito</name>
    <name type="synonym">Culex aegypti</name>
    <dbReference type="NCBI Taxonomy" id="7159"/>
    <lineage>
        <taxon>Eukaryota</taxon>
        <taxon>Metazoa</taxon>
        <taxon>Ecdysozoa</taxon>
        <taxon>Arthropoda</taxon>
        <taxon>Hexapoda</taxon>
        <taxon>Insecta</taxon>
        <taxon>Pterygota</taxon>
        <taxon>Neoptera</taxon>
        <taxon>Endopterygota</taxon>
        <taxon>Diptera</taxon>
        <taxon>Nematocera</taxon>
        <taxon>Culicoidea</taxon>
        <taxon>Culicidae</taxon>
        <taxon>Culicinae</taxon>
        <taxon>Aedini</taxon>
        <taxon>Aedes</taxon>
        <taxon>Stegomyia</taxon>
    </lineage>
</organism>
<accession>A0A0P6JRP3</accession>
<proteinExistence type="evidence at transcript level"/>
<dbReference type="EMBL" id="GDUN01001089">
    <property type="protein sequence ID" value="JAN94830.1"/>
    <property type="molecule type" value="mRNA"/>
</dbReference>